<proteinExistence type="predicted"/>
<comment type="caution">
    <text evidence="2">The sequence shown here is derived from an EMBL/GenBank/DDBJ whole genome shotgun (WGS) entry which is preliminary data.</text>
</comment>
<protein>
    <recommendedName>
        <fullName evidence="4">LPXTG cell wall anchor domain-containing protein</fullName>
    </recommendedName>
</protein>
<keyword evidence="3" id="KW-1185">Reference proteome</keyword>
<evidence type="ECO:0000313" key="2">
    <source>
        <dbReference type="EMBL" id="GAA4565236.1"/>
    </source>
</evidence>
<evidence type="ECO:0000256" key="1">
    <source>
        <dbReference type="SAM" id="Phobius"/>
    </source>
</evidence>
<sequence length="96" mass="10557">MCESVAMSRARLLTVVGVLLMLTSCLLPCLTAWNDITLPDQDPTPDVIQQQNAEHLAAEQRFEMAAWIAAALAILGLAALIYAWKHRQRSTNIPGQ</sequence>
<keyword evidence="1" id="KW-1133">Transmembrane helix</keyword>
<name>A0ABP8SCE4_9ACTN</name>
<dbReference type="EMBL" id="BAABGU010000005">
    <property type="protein sequence ID" value="GAA4565236.1"/>
    <property type="molecule type" value="Genomic_DNA"/>
</dbReference>
<feature type="transmembrane region" description="Helical" evidence="1">
    <location>
        <begin position="64"/>
        <end position="84"/>
    </location>
</feature>
<keyword evidence="1" id="KW-0812">Transmembrane</keyword>
<evidence type="ECO:0000313" key="3">
    <source>
        <dbReference type="Proteomes" id="UP001500307"/>
    </source>
</evidence>
<organism evidence="2 3">
    <name type="scientific">Micromonospora coerulea</name>
    <dbReference type="NCBI Taxonomy" id="47856"/>
    <lineage>
        <taxon>Bacteria</taxon>
        <taxon>Bacillati</taxon>
        <taxon>Actinomycetota</taxon>
        <taxon>Actinomycetes</taxon>
        <taxon>Micromonosporales</taxon>
        <taxon>Micromonosporaceae</taxon>
        <taxon>Micromonospora</taxon>
    </lineage>
</organism>
<feature type="transmembrane region" description="Helical" evidence="1">
    <location>
        <begin position="12"/>
        <end position="33"/>
    </location>
</feature>
<reference evidence="3" key="1">
    <citation type="journal article" date="2019" name="Int. J. Syst. Evol. Microbiol.">
        <title>The Global Catalogue of Microorganisms (GCM) 10K type strain sequencing project: providing services to taxonomists for standard genome sequencing and annotation.</title>
        <authorList>
            <consortium name="The Broad Institute Genomics Platform"/>
            <consortium name="The Broad Institute Genome Sequencing Center for Infectious Disease"/>
            <person name="Wu L."/>
            <person name="Ma J."/>
        </authorList>
    </citation>
    <scope>NUCLEOTIDE SEQUENCE [LARGE SCALE GENOMIC DNA]</scope>
    <source>
        <strain evidence="3">JCM 3175</strain>
    </source>
</reference>
<evidence type="ECO:0008006" key="4">
    <source>
        <dbReference type="Google" id="ProtNLM"/>
    </source>
</evidence>
<gene>
    <name evidence="2" type="ORF">GCM10023176_12840</name>
</gene>
<accession>A0ABP8SCE4</accession>
<keyword evidence="1" id="KW-0472">Membrane</keyword>
<dbReference type="Proteomes" id="UP001500307">
    <property type="component" value="Unassembled WGS sequence"/>
</dbReference>